<name>A0A0X2NNK6_9CORY</name>
<dbReference type="AlphaFoldDB" id="A0A0X2NNK6"/>
<keyword evidence="3" id="KW-1185">Reference proteome</keyword>
<evidence type="ECO:0000256" key="1">
    <source>
        <dbReference type="SAM" id="MobiDB-lite"/>
    </source>
</evidence>
<sequence>MDPSGSLTPDITDGTPATGPGKIVVSSKLLADLLHRVTAASGCVTVGPRMIPTSSRSRTVHWT</sequence>
<evidence type="ECO:0000313" key="3">
    <source>
        <dbReference type="Proteomes" id="UP000182498"/>
    </source>
</evidence>
<accession>A0A0X2NNK6</accession>
<gene>
    <name evidence="2" type="ORF">CVAR292_01650</name>
</gene>
<organism evidence="2 3">
    <name type="scientific">Corynebacterium variabile</name>
    <dbReference type="NCBI Taxonomy" id="1727"/>
    <lineage>
        <taxon>Bacteria</taxon>
        <taxon>Bacillati</taxon>
        <taxon>Actinomycetota</taxon>
        <taxon>Actinomycetes</taxon>
        <taxon>Mycobacteriales</taxon>
        <taxon>Corynebacteriaceae</taxon>
        <taxon>Corynebacterium</taxon>
    </lineage>
</organism>
<protein>
    <submittedName>
        <fullName evidence="2">Uncharacterized protein</fullName>
    </submittedName>
</protein>
<reference evidence="3" key="1">
    <citation type="submission" date="2015-11" db="EMBL/GenBank/DDBJ databases">
        <authorList>
            <person name="Dugat-Bony E."/>
        </authorList>
    </citation>
    <scope>NUCLEOTIDE SEQUENCE [LARGE SCALE GENOMIC DNA]</scope>
    <source>
        <strain evidence="3">Mu292</strain>
    </source>
</reference>
<feature type="region of interest" description="Disordered" evidence="1">
    <location>
        <begin position="1"/>
        <end position="21"/>
    </location>
</feature>
<proteinExistence type="predicted"/>
<dbReference type="EMBL" id="FAUH01000010">
    <property type="protein sequence ID" value="CUU66310.1"/>
    <property type="molecule type" value="Genomic_DNA"/>
</dbReference>
<dbReference type="Proteomes" id="UP000182498">
    <property type="component" value="Unassembled WGS sequence"/>
</dbReference>
<evidence type="ECO:0000313" key="2">
    <source>
        <dbReference type="EMBL" id="CUU66310.1"/>
    </source>
</evidence>
<dbReference type="RefSeq" id="WP_255307693.1">
    <property type="nucleotide sequence ID" value="NZ_FAUH01000010.1"/>
</dbReference>